<accession>A0A6G1VMG7</accession>
<evidence type="ECO:0000313" key="2">
    <source>
        <dbReference type="Proteomes" id="UP000477980"/>
    </source>
</evidence>
<gene>
    <name evidence="1" type="ORF">F7D25_06535</name>
</gene>
<dbReference type="Proteomes" id="UP000477980">
    <property type="component" value="Unassembled WGS sequence"/>
</dbReference>
<comment type="caution">
    <text evidence="1">The sequence shown here is derived from an EMBL/GenBank/DDBJ whole genome shotgun (WGS) entry which is preliminary data.</text>
</comment>
<dbReference type="AlphaFoldDB" id="A0A6G1VMG7"/>
<name>A0A6G1VMG7_9BACT</name>
<reference evidence="1 2" key="1">
    <citation type="submission" date="2019-09" db="EMBL/GenBank/DDBJ databases">
        <title>Distinct polysaccharide growth profiles of human intestinal Prevotella copri isolates.</title>
        <authorList>
            <person name="Fehlner-Peach H."/>
            <person name="Magnabosco C."/>
            <person name="Raghavan V."/>
            <person name="Scher J.U."/>
            <person name="Tett A."/>
            <person name="Cox L.M."/>
            <person name="Gottsegen C."/>
            <person name="Watters A."/>
            <person name="Wiltshire- Gordon J.D."/>
            <person name="Segata N."/>
            <person name="Bonneau R."/>
            <person name="Littman D.R."/>
        </authorList>
    </citation>
    <scope>NUCLEOTIDE SEQUENCE [LARGE SCALE GENOMIC DNA]</scope>
    <source>
        <strain evidence="2">iAA917</strain>
    </source>
</reference>
<evidence type="ECO:0000313" key="1">
    <source>
        <dbReference type="EMBL" id="MQP14068.1"/>
    </source>
</evidence>
<dbReference type="RefSeq" id="WP_153091743.1">
    <property type="nucleotide sequence ID" value="NZ_VZAH01000076.1"/>
</dbReference>
<protein>
    <submittedName>
        <fullName evidence="1">Uncharacterized protein</fullName>
    </submittedName>
</protein>
<organism evidence="1 2">
    <name type="scientific">Segatella copri</name>
    <dbReference type="NCBI Taxonomy" id="165179"/>
    <lineage>
        <taxon>Bacteria</taxon>
        <taxon>Pseudomonadati</taxon>
        <taxon>Bacteroidota</taxon>
        <taxon>Bacteroidia</taxon>
        <taxon>Bacteroidales</taxon>
        <taxon>Prevotellaceae</taxon>
        <taxon>Segatella</taxon>
    </lineage>
</organism>
<proteinExistence type="predicted"/>
<sequence>MRLFRESRISRASLREKMLPHECVGIFIEKFHKFITKEYHDDEFENTLTEEEKHWPKRKEEITERFAIPVHLLKSYKNHDVHLDVDTFLQVKKWVKSYLPHYFAGSEYKKLSESDQAALLAEAEKELNLILNRLLD</sequence>
<dbReference type="EMBL" id="VZAH01000076">
    <property type="protein sequence ID" value="MQP14068.1"/>
    <property type="molecule type" value="Genomic_DNA"/>
</dbReference>